<keyword evidence="3" id="KW-1185">Reference proteome</keyword>
<dbReference type="Proteomes" id="UP001183610">
    <property type="component" value="Unassembled WGS sequence"/>
</dbReference>
<gene>
    <name evidence="2" type="ORF">RM698_01585</name>
</gene>
<sequence>MLTHLSEAYAGLVDNAVGPVDVAGDSPEAEADRRSTYAYAHAALLVNKALLRAAPALECAVRFHLSPEPVASTELNEYRSSLLSVHGQLREAARAVDEFSEGLSGPEPELLRQIKAKRPGVFSRMASTASAGRSARVAHPVDAEHPAASPPPSAAQSSRQR</sequence>
<reference evidence="3" key="1">
    <citation type="submission" date="2023-07" db="EMBL/GenBank/DDBJ databases">
        <title>30 novel species of actinomycetes from the DSMZ collection.</title>
        <authorList>
            <person name="Nouioui I."/>
        </authorList>
    </citation>
    <scope>NUCLEOTIDE SEQUENCE [LARGE SCALE GENOMIC DNA]</scope>
    <source>
        <strain evidence="3">DSM 41979</strain>
    </source>
</reference>
<evidence type="ECO:0000313" key="2">
    <source>
        <dbReference type="EMBL" id="MDT0407743.1"/>
    </source>
</evidence>
<feature type="region of interest" description="Disordered" evidence="1">
    <location>
        <begin position="123"/>
        <end position="161"/>
    </location>
</feature>
<evidence type="ECO:0000256" key="1">
    <source>
        <dbReference type="SAM" id="MobiDB-lite"/>
    </source>
</evidence>
<protein>
    <submittedName>
        <fullName evidence="2">Uncharacterized protein</fullName>
    </submittedName>
</protein>
<organism evidence="2 3">
    <name type="scientific">Streptomyces evansiae</name>
    <dbReference type="NCBI Taxonomy" id="3075535"/>
    <lineage>
        <taxon>Bacteria</taxon>
        <taxon>Bacillati</taxon>
        <taxon>Actinomycetota</taxon>
        <taxon>Actinomycetes</taxon>
        <taxon>Kitasatosporales</taxon>
        <taxon>Streptomycetaceae</taxon>
        <taxon>Streptomyces</taxon>
    </lineage>
</organism>
<dbReference type="RefSeq" id="WP_010280663.1">
    <property type="nucleotide sequence ID" value="NZ_JAVRET010000002.1"/>
</dbReference>
<accession>A0ABU2QTI6</accession>
<dbReference type="EMBL" id="JAVRET010000002">
    <property type="protein sequence ID" value="MDT0407743.1"/>
    <property type="molecule type" value="Genomic_DNA"/>
</dbReference>
<evidence type="ECO:0000313" key="3">
    <source>
        <dbReference type="Proteomes" id="UP001183610"/>
    </source>
</evidence>
<comment type="caution">
    <text evidence="2">The sequence shown here is derived from an EMBL/GenBank/DDBJ whole genome shotgun (WGS) entry which is preliminary data.</text>
</comment>
<proteinExistence type="predicted"/>
<name>A0ABU2QTI6_9ACTN</name>